<feature type="region of interest" description="Disordered" evidence="2">
    <location>
        <begin position="69"/>
        <end position="129"/>
    </location>
</feature>
<proteinExistence type="predicted"/>
<keyword evidence="4" id="KW-1185">Reference proteome</keyword>
<dbReference type="InterPro" id="IPR036875">
    <property type="entry name" value="Znf_CCHC_sf"/>
</dbReference>
<dbReference type="EMBL" id="AVOT02005390">
    <property type="protein sequence ID" value="MBW0478948.1"/>
    <property type="molecule type" value="Genomic_DNA"/>
</dbReference>
<name>A0A9Q3C9I0_9BASI</name>
<evidence type="ECO:0000313" key="3">
    <source>
        <dbReference type="EMBL" id="MBW0478948.1"/>
    </source>
</evidence>
<dbReference type="GO" id="GO:0006397">
    <property type="term" value="P:mRNA processing"/>
    <property type="evidence" value="ECO:0007669"/>
    <property type="project" value="UniProtKB-KW"/>
</dbReference>
<evidence type="ECO:0008006" key="5">
    <source>
        <dbReference type="Google" id="ProtNLM"/>
    </source>
</evidence>
<feature type="compositionally biased region" description="Basic and acidic residues" evidence="2">
    <location>
        <begin position="230"/>
        <end position="247"/>
    </location>
</feature>
<gene>
    <name evidence="3" type="ORF">O181_018663</name>
</gene>
<feature type="region of interest" description="Disordered" evidence="2">
    <location>
        <begin position="337"/>
        <end position="359"/>
    </location>
</feature>
<feature type="compositionally biased region" description="Polar residues" evidence="2">
    <location>
        <begin position="99"/>
        <end position="119"/>
    </location>
</feature>
<evidence type="ECO:0000256" key="1">
    <source>
        <dbReference type="ARBA" id="ARBA00022664"/>
    </source>
</evidence>
<dbReference type="GO" id="GO:0008270">
    <property type="term" value="F:zinc ion binding"/>
    <property type="evidence" value="ECO:0007669"/>
    <property type="project" value="InterPro"/>
</dbReference>
<feature type="region of interest" description="Disordered" evidence="2">
    <location>
        <begin position="230"/>
        <end position="249"/>
    </location>
</feature>
<sequence>MIKDRVMVQAFDEGYIIPRLDILKLYIEQDLEAKVLIHQKEFSKPKPPEKKTRFGDESWDEVLKQVKELTHKLKNPPQPEPQSRNEGKESVKEALDQLETLSESVNSPRRNWNNNQEQIFPQKRQPYRPRNPLPQFSSSYQPYIPAQMAPRPPLKCAYCKEEGHSATRCTHLAEYLEKRIVRTQGASYLFPNYQRVPMEGNESVKEIVRAFAKEQAELKKRLMEKLVVKQKQEEEVKPTEKKSEDKSNSIAHVKYLSNWKPPTIPSANDPFESHIGLRQTKQRLERQAQNQDQKKKAEIPGTYIEEEEEEERVIIPTKFQNSNIPKPDQPEEEIENIANKNEDEEIPKEEKKFRKPQKKQVENKLEIDKIIKKIMQQKINLTIEEF</sequence>
<comment type="caution">
    <text evidence="3">The sequence shown here is derived from an EMBL/GenBank/DDBJ whole genome shotgun (WGS) entry which is preliminary data.</text>
</comment>
<dbReference type="Proteomes" id="UP000765509">
    <property type="component" value="Unassembled WGS sequence"/>
</dbReference>
<evidence type="ECO:0000313" key="4">
    <source>
        <dbReference type="Proteomes" id="UP000765509"/>
    </source>
</evidence>
<feature type="compositionally biased region" description="Basic and acidic residues" evidence="2">
    <location>
        <begin position="282"/>
        <end position="298"/>
    </location>
</feature>
<dbReference type="GO" id="GO:0003676">
    <property type="term" value="F:nucleic acid binding"/>
    <property type="evidence" value="ECO:0007669"/>
    <property type="project" value="InterPro"/>
</dbReference>
<dbReference type="OrthoDB" id="5102063at2759"/>
<dbReference type="AlphaFoldDB" id="A0A9Q3C9I0"/>
<accession>A0A9Q3C9I0</accession>
<feature type="compositionally biased region" description="Basic and acidic residues" evidence="2">
    <location>
        <begin position="83"/>
        <end position="95"/>
    </location>
</feature>
<dbReference type="SUPFAM" id="SSF57756">
    <property type="entry name" value="Retrovirus zinc finger-like domains"/>
    <property type="match status" value="1"/>
</dbReference>
<protein>
    <recommendedName>
        <fullName evidence="5">CCHC-type domain-containing protein</fullName>
    </recommendedName>
</protein>
<organism evidence="3 4">
    <name type="scientific">Austropuccinia psidii MF-1</name>
    <dbReference type="NCBI Taxonomy" id="1389203"/>
    <lineage>
        <taxon>Eukaryota</taxon>
        <taxon>Fungi</taxon>
        <taxon>Dikarya</taxon>
        <taxon>Basidiomycota</taxon>
        <taxon>Pucciniomycotina</taxon>
        <taxon>Pucciniomycetes</taxon>
        <taxon>Pucciniales</taxon>
        <taxon>Sphaerophragmiaceae</taxon>
        <taxon>Austropuccinia</taxon>
    </lineage>
</organism>
<reference evidence="3" key="1">
    <citation type="submission" date="2021-03" db="EMBL/GenBank/DDBJ databases">
        <title>Draft genome sequence of rust myrtle Austropuccinia psidii MF-1, a brazilian biotype.</title>
        <authorList>
            <person name="Quecine M.C."/>
            <person name="Pachon D.M.R."/>
            <person name="Bonatelli M.L."/>
            <person name="Correr F.H."/>
            <person name="Franceschini L.M."/>
            <person name="Leite T.F."/>
            <person name="Margarido G.R.A."/>
            <person name="Almeida C.A."/>
            <person name="Ferrarezi J.A."/>
            <person name="Labate C.A."/>
        </authorList>
    </citation>
    <scope>NUCLEOTIDE SEQUENCE</scope>
    <source>
        <strain evidence="3">MF-1</strain>
    </source>
</reference>
<feature type="region of interest" description="Disordered" evidence="2">
    <location>
        <begin position="281"/>
        <end position="311"/>
    </location>
</feature>
<evidence type="ECO:0000256" key="2">
    <source>
        <dbReference type="SAM" id="MobiDB-lite"/>
    </source>
</evidence>
<keyword evidence="1" id="KW-0507">mRNA processing</keyword>